<name>A0A9R1TMY3_9HYME</name>
<feature type="region of interest" description="Disordered" evidence="1">
    <location>
        <begin position="700"/>
        <end position="734"/>
    </location>
</feature>
<proteinExistence type="predicted"/>
<accession>A0A9R1TMY3</accession>
<dbReference type="OrthoDB" id="6375147at2759"/>
<evidence type="ECO:0000256" key="1">
    <source>
        <dbReference type="SAM" id="MobiDB-lite"/>
    </source>
</evidence>
<feature type="compositionally biased region" description="Basic and acidic residues" evidence="1">
    <location>
        <begin position="401"/>
        <end position="412"/>
    </location>
</feature>
<feature type="compositionally biased region" description="Low complexity" evidence="1">
    <location>
        <begin position="555"/>
        <end position="564"/>
    </location>
</feature>
<dbReference type="GeneID" id="105272186"/>
<gene>
    <name evidence="3" type="primary">jv</name>
</gene>
<sequence>MGGAQSGAHNLGDALWMHERQRQRGQREVARYESQSEHNTQDRRKLLKRTRSLAVISEGRNDREVNHNFSLGDPTFDGPRRPQLIPRAKLIDRNSLKDRLSKSQQHLSDTYDRYHEVPYHSQSICDLHSRPSTLPYLELPTRITSREDSDRLNILDWPRTPRRYRSHQDLDTVSGLVDIVEDDWPLTEGQRDIYTQVKRKRKEHRSLDSILFEDDGELEYFDVLNLLPLSKVRLEFDEEDRRNCTPSESINLPNEKGNETFSDADGESTVDSDRRQTPRVLQVSEFSDDNQDSSLQLDSNVTDEEKSKTVDDKIIGKSPTDESWKSFLSSSGRSVWDTDSHRESFDTAKDEQSVRHEGKNRYCNNSFGEQPTDTLNSRENQSDGGENILTSGIVDENEGGEGTRVEEAEDFKSIWISDSEEIDSHEKDMSRRPQVLKIVDSEVTRKRGWGPTVIEIDDVREETNDKKMNSCLEQNITDDNVGQMNPIDKQECKTGETRPSVELARNFFESKLPGRELPRPEGRFEKIVKETSTMIGKACSAVRGSLGFEARSESSDLGLGSDCGSEGRRRSIDDGVDVDDLVSRKKPGKLSVEFEDKYSKSGNKSRTNLTRSRSCLNSLECQEADAPEFDHVRYKIVKSRLFGKNIYGNVPSKGDVGYDGLMQYLREYSFQELLLDNNVVIIEPVRAEIKSSTVGKGKTSVACKAAGSPHKKLDSETNNSEMPKNDESKNIPKQSSLRKHFFYHPISSVNRVNRELIDEELPDPDTVRNVRRMFEATLRPKSADGMARGNCKDRKSVSMKDLSNIDDVRNLETSRSRSSSRAKDLMRLFEGLERGTSGNRTGKGDIGNGRHESKTRIIAQSFEARSGDTSPSDSGCARNKAKRYRQQINRRHHLTNWDAGSVSSGVSSDYPDTDPGSGAHCTSSEDEDIDCREDDAMRNTEREDGHYVSPDVLKKIRECGTSVTYYGGKVVNSCNGPLISPTSCKLVKSTKPSLRLDDYVKFRLVKSNSCDSRLELAGRVVERRSRLEAKQRENNNSSGKSIRHSDLRRCTIAESPSIEITSPDSLRFEDDRVEIISQSISKREPPVVIGLEPKRDESRDSCFKADFRLGKIDGGKTGIANKFTSALTKWQINENDWKRNQTDFGKMEFEEFEVLEDSLNGTDN</sequence>
<dbReference type="RefSeq" id="XP_011312440.1">
    <property type="nucleotide sequence ID" value="XM_011314138.1"/>
</dbReference>
<feature type="region of interest" description="Disordered" evidence="1">
    <location>
        <begin position="834"/>
        <end position="853"/>
    </location>
</feature>
<dbReference type="KEGG" id="fas:105272186"/>
<feature type="region of interest" description="Disordered" evidence="1">
    <location>
        <begin position="861"/>
        <end position="927"/>
    </location>
</feature>
<protein>
    <submittedName>
        <fullName evidence="3">Uncharacterized protein jv isoform X1</fullName>
    </submittedName>
</protein>
<feature type="compositionally biased region" description="Basic and acidic residues" evidence="1">
    <location>
        <begin position="336"/>
        <end position="360"/>
    </location>
</feature>
<evidence type="ECO:0000313" key="3">
    <source>
        <dbReference type="RefSeq" id="XP_011312440.1"/>
    </source>
</evidence>
<organism evidence="2 3">
    <name type="scientific">Fopius arisanus</name>
    <dbReference type="NCBI Taxonomy" id="64838"/>
    <lineage>
        <taxon>Eukaryota</taxon>
        <taxon>Metazoa</taxon>
        <taxon>Ecdysozoa</taxon>
        <taxon>Arthropoda</taxon>
        <taxon>Hexapoda</taxon>
        <taxon>Insecta</taxon>
        <taxon>Pterygota</taxon>
        <taxon>Neoptera</taxon>
        <taxon>Endopterygota</taxon>
        <taxon>Hymenoptera</taxon>
        <taxon>Apocrita</taxon>
        <taxon>Ichneumonoidea</taxon>
        <taxon>Braconidae</taxon>
        <taxon>Opiinae</taxon>
        <taxon>Fopius</taxon>
    </lineage>
</organism>
<feature type="region of interest" description="Disordered" evidence="1">
    <location>
        <begin position="1027"/>
        <end position="1046"/>
    </location>
</feature>
<reference evidence="3" key="1">
    <citation type="submission" date="2025-08" db="UniProtKB">
        <authorList>
            <consortium name="RefSeq"/>
        </authorList>
    </citation>
    <scope>IDENTIFICATION</scope>
    <source>
        <strain evidence="3">USDA-PBARC FA_bdor</strain>
        <tissue evidence="3">Whole organism</tissue>
    </source>
</reference>
<feature type="compositionally biased region" description="Basic and acidic residues" evidence="1">
    <location>
        <begin position="16"/>
        <end position="44"/>
    </location>
</feature>
<feature type="region of interest" description="Disordered" evidence="1">
    <location>
        <begin position="238"/>
        <end position="412"/>
    </location>
</feature>
<feature type="compositionally biased region" description="Basic and acidic residues" evidence="1">
    <location>
        <begin position="303"/>
        <end position="324"/>
    </location>
</feature>
<evidence type="ECO:0000313" key="2">
    <source>
        <dbReference type="Proteomes" id="UP000694866"/>
    </source>
</evidence>
<dbReference type="AlphaFoldDB" id="A0A9R1TMY3"/>
<dbReference type="Proteomes" id="UP000694866">
    <property type="component" value="Unplaced"/>
</dbReference>
<feature type="region of interest" description="Disordered" evidence="1">
    <location>
        <begin position="1"/>
        <end position="46"/>
    </location>
</feature>
<dbReference type="CTD" id="318008"/>
<feature type="region of interest" description="Disordered" evidence="1">
    <location>
        <begin position="552"/>
        <end position="571"/>
    </location>
</feature>
<keyword evidence="2" id="KW-1185">Reference proteome</keyword>
<feature type="compositionally biased region" description="Polar residues" evidence="1">
    <location>
        <begin position="362"/>
        <end position="390"/>
    </location>
</feature>
<feature type="compositionally biased region" description="Basic residues" evidence="1">
    <location>
        <begin position="879"/>
        <end position="894"/>
    </location>
</feature>